<sequence>MSTAQQNEKMLEAQQLLYSRIDNQSIQLISVLGIGAYGIVYLGTNVYTGRQVAVKLLTHMNISRREIEVHAYLSGHPNILTFEKIVREGNRVFMLIEYASEGDLFSAITKPGRGIVGNNDAIRYIFLQIIDAVHYCHQSNIFHRDLKPENIMLGPNWTVKLADFGLATTHQVSDEFGCGSTFYFSPECQGGSFRNHSRIKGYSTEKNDIWSLGVILINLVAGRNPWKQADMRNATFAAYVRHPRHFFRKILPCISEELEDILLRIFCLNPALRISLPELRYHILRCSSFVKQQQQQPSLQIRKVAEPYHLHCKQKTHRRRAIHMQYSESITQTVLQYVGNYTDEDNETVYYKSKTRGDPSEKKLDQITDRLVTEKGYSFKSPRHSSDTYSISSTNTSYCSTPGNSTSGGQMNPVLKSNHHDSILDIQQCHF</sequence>
<dbReference type="GO" id="GO:0005634">
    <property type="term" value="C:nucleus"/>
    <property type="evidence" value="ECO:0007669"/>
    <property type="project" value="TreeGrafter"/>
</dbReference>
<feature type="domain" description="Protein kinase" evidence="9">
    <location>
        <begin position="26"/>
        <end position="285"/>
    </location>
</feature>
<dbReference type="InterPro" id="IPR000719">
    <property type="entry name" value="Prot_kinase_dom"/>
</dbReference>
<name>A0A0A1N8R7_RHIZD</name>
<dbReference type="InterPro" id="IPR017441">
    <property type="entry name" value="Protein_kinase_ATP_BS"/>
</dbReference>
<evidence type="ECO:0000313" key="10">
    <source>
        <dbReference type="EMBL" id="ORE14837.1"/>
    </source>
</evidence>
<dbReference type="PANTHER" id="PTHR24345:SF91">
    <property type="entry name" value="SERINE_THREONINE-PROTEIN KINASE PLK4"/>
    <property type="match status" value="1"/>
</dbReference>
<evidence type="ECO:0000256" key="6">
    <source>
        <dbReference type="PROSITE-ProRule" id="PRU10141"/>
    </source>
</evidence>
<dbReference type="GO" id="GO:0004674">
    <property type="term" value="F:protein serine/threonine kinase activity"/>
    <property type="evidence" value="ECO:0007669"/>
    <property type="project" value="UniProtKB-KW"/>
</dbReference>
<dbReference type="OMA" id="VEACHAM"/>
<keyword evidence="4 10" id="KW-0418">Kinase</keyword>
<evidence type="ECO:0000256" key="1">
    <source>
        <dbReference type="ARBA" id="ARBA00022527"/>
    </source>
</evidence>
<dbReference type="InterPro" id="IPR008271">
    <property type="entry name" value="Ser/Thr_kinase_AS"/>
</dbReference>
<dbReference type="InterPro" id="IPR011009">
    <property type="entry name" value="Kinase-like_dom_sf"/>
</dbReference>
<keyword evidence="1 7" id="KW-0723">Serine/threonine-protein kinase</keyword>
<dbReference type="SUPFAM" id="SSF56112">
    <property type="entry name" value="Protein kinase-like (PK-like)"/>
    <property type="match status" value="1"/>
</dbReference>
<comment type="similarity">
    <text evidence="7">Belongs to the protein kinase superfamily.</text>
</comment>
<dbReference type="GO" id="GO:0005524">
    <property type="term" value="F:ATP binding"/>
    <property type="evidence" value="ECO:0007669"/>
    <property type="project" value="UniProtKB-UniRule"/>
</dbReference>
<protein>
    <submittedName>
        <fullName evidence="10">Kinase-like protein</fullName>
    </submittedName>
</protein>
<evidence type="ECO:0000256" key="7">
    <source>
        <dbReference type="RuleBase" id="RU000304"/>
    </source>
</evidence>
<gene>
    <name evidence="10" type="ORF">BCV71DRAFT_220381</name>
</gene>
<evidence type="ECO:0000259" key="9">
    <source>
        <dbReference type="PROSITE" id="PS50011"/>
    </source>
</evidence>
<dbReference type="Proteomes" id="UP000242381">
    <property type="component" value="Unassembled WGS sequence"/>
</dbReference>
<dbReference type="Pfam" id="PF00069">
    <property type="entry name" value="Pkinase"/>
    <property type="match status" value="1"/>
</dbReference>
<evidence type="ECO:0000256" key="8">
    <source>
        <dbReference type="SAM" id="MobiDB-lite"/>
    </source>
</evidence>
<dbReference type="PANTHER" id="PTHR24345">
    <property type="entry name" value="SERINE/THREONINE-PROTEIN KINASE PLK"/>
    <property type="match status" value="1"/>
</dbReference>
<feature type="region of interest" description="Disordered" evidence="8">
    <location>
        <begin position="378"/>
        <end position="406"/>
    </location>
</feature>
<keyword evidence="2" id="KW-0808">Transferase</keyword>
<evidence type="ECO:0000256" key="2">
    <source>
        <dbReference type="ARBA" id="ARBA00022679"/>
    </source>
</evidence>
<feature type="binding site" evidence="6">
    <location>
        <position position="55"/>
    </location>
    <ligand>
        <name>ATP</name>
        <dbReference type="ChEBI" id="CHEBI:30616"/>
    </ligand>
</feature>
<dbReference type="VEuPathDB" id="FungiDB:BCV72DRAFT_208915"/>
<organism evidence="10 11">
    <name type="scientific">Rhizopus microsporus</name>
    <dbReference type="NCBI Taxonomy" id="58291"/>
    <lineage>
        <taxon>Eukaryota</taxon>
        <taxon>Fungi</taxon>
        <taxon>Fungi incertae sedis</taxon>
        <taxon>Mucoromycota</taxon>
        <taxon>Mucoromycotina</taxon>
        <taxon>Mucoromycetes</taxon>
        <taxon>Mucorales</taxon>
        <taxon>Mucorineae</taxon>
        <taxon>Rhizopodaceae</taxon>
        <taxon>Rhizopus</taxon>
    </lineage>
</organism>
<dbReference type="PROSITE" id="PS00108">
    <property type="entry name" value="PROTEIN_KINASE_ST"/>
    <property type="match status" value="1"/>
</dbReference>
<dbReference type="Gene3D" id="1.10.510.10">
    <property type="entry name" value="Transferase(Phosphotransferase) domain 1"/>
    <property type="match status" value="1"/>
</dbReference>
<dbReference type="PROSITE" id="PS50011">
    <property type="entry name" value="PROTEIN_KINASE_DOM"/>
    <property type="match status" value="1"/>
</dbReference>
<dbReference type="AlphaFoldDB" id="A0A0A1N8R7"/>
<evidence type="ECO:0000256" key="5">
    <source>
        <dbReference type="ARBA" id="ARBA00022840"/>
    </source>
</evidence>
<keyword evidence="5 6" id="KW-0067">ATP-binding</keyword>
<accession>A0A0A1N8R7</accession>
<proteinExistence type="inferred from homology"/>
<dbReference type="EMBL" id="KV921451">
    <property type="protein sequence ID" value="ORE14837.1"/>
    <property type="molecule type" value="Genomic_DNA"/>
</dbReference>
<keyword evidence="3 6" id="KW-0547">Nucleotide-binding</keyword>
<evidence type="ECO:0000313" key="11">
    <source>
        <dbReference type="Proteomes" id="UP000242381"/>
    </source>
</evidence>
<evidence type="ECO:0000256" key="3">
    <source>
        <dbReference type="ARBA" id="ARBA00022741"/>
    </source>
</evidence>
<feature type="compositionally biased region" description="Polar residues" evidence="8">
    <location>
        <begin position="387"/>
        <end position="406"/>
    </location>
</feature>
<dbReference type="PROSITE" id="PS00107">
    <property type="entry name" value="PROTEIN_KINASE_ATP"/>
    <property type="match status" value="1"/>
</dbReference>
<evidence type="ECO:0000256" key="4">
    <source>
        <dbReference type="ARBA" id="ARBA00022777"/>
    </source>
</evidence>
<reference evidence="10 11" key="1">
    <citation type="journal article" date="2016" name="Proc. Natl. Acad. Sci. U.S.A.">
        <title>Lipid metabolic changes in an early divergent fungus govern the establishment of a mutualistic symbiosis with endobacteria.</title>
        <authorList>
            <person name="Lastovetsky O.A."/>
            <person name="Gaspar M.L."/>
            <person name="Mondo S.J."/>
            <person name="LaButti K.M."/>
            <person name="Sandor L."/>
            <person name="Grigoriev I.V."/>
            <person name="Henry S.A."/>
            <person name="Pawlowska T.E."/>
        </authorList>
    </citation>
    <scope>NUCLEOTIDE SEQUENCE [LARGE SCALE GENOMIC DNA]</scope>
    <source>
        <strain evidence="10 11">ATCC 11559</strain>
    </source>
</reference>
<dbReference type="SMART" id="SM00220">
    <property type="entry name" value="S_TKc"/>
    <property type="match status" value="1"/>
</dbReference>